<evidence type="ECO:0008006" key="3">
    <source>
        <dbReference type="Google" id="ProtNLM"/>
    </source>
</evidence>
<dbReference type="EMBL" id="JARKIB010000022">
    <property type="protein sequence ID" value="KAJ7767116.1"/>
    <property type="molecule type" value="Genomic_DNA"/>
</dbReference>
<dbReference type="AlphaFoldDB" id="A0AAD7JNK8"/>
<name>A0AAD7JNK8_9AGAR</name>
<protein>
    <recommendedName>
        <fullName evidence="3">Reverse transcriptase zinc-binding domain-containing protein</fullName>
    </recommendedName>
</protein>
<reference evidence="1" key="1">
    <citation type="submission" date="2023-03" db="EMBL/GenBank/DDBJ databases">
        <title>Massive genome expansion in bonnet fungi (Mycena s.s.) driven by repeated elements and novel gene families across ecological guilds.</title>
        <authorList>
            <consortium name="Lawrence Berkeley National Laboratory"/>
            <person name="Harder C.B."/>
            <person name="Miyauchi S."/>
            <person name="Viragh M."/>
            <person name="Kuo A."/>
            <person name="Thoen E."/>
            <person name="Andreopoulos B."/>
            <person name="Lu D."/>
            <person name="Skrede I."/>
            <person name="Drula E."/>
            <person name="Henrissat B."/>
            <person name="Morin E."/>
            <person name="Kohler A."/>
            <person name="Barry K."/>
            <person name="LaButti K."/>
            <person name="Morin E."/>
            <person name="Salamov A."/>
            <person name="Lipzen A."/>
            <person name="Mereny Z."/>
            <person name="Hegedus B."/>
            <person name="Baldrian P."/>
            <person name="Stursova M."/>
            <person name="Weitz H."/>
            <person name="Taylor A."/>
            <person name="Grigoriev I.V."/>
            <person name="Nagy L.G."/>
            <person name="Martin F."/>
            <person name="Kauserud H."/>
        </authorList>
    </citation>
    <scope>NUCLEOTIDE SEQUENCE</scope>
    <source>
        <strain evidence="1">CBHHK182m</strain>
    </source>
</reference>
<organism evidence="1 2">
    <name type="scientific">Mycena metata</name>
    <dbReference type="NCBI Taxonomy" id="1033252"/>
    <lineage>
        <taxon>Eukaryota</taxon>
        <taxon>Fungi</taxon>
        <taxon>Dikarya</taxon>
        <taxon>Basidiomycota</taxon>
        <taxon>Agaricomycotina</taxon>
        <taxon>Agaricomycetes</taxon>
        <taxon>Agaricomycetidae</taxon>
        <taxon>Agaricales</taxon>
        <taxon>Marasmiineae</taxon>
        <taxon>Mycenaceae</taxon>
        <taxon>Mycena</taxon>
    </lineage>
</organism>
<evidence type="ECO:0000313" key="2">
    <source>
        <dbReference type="Proteomes" id="UP001215598"/>
    </source>
</evidence>
<proteinExistence type="predicted"/>
<dbReference type="Proteomes" id="UP001215598">
    <property type="component" value="Unassembled WGS sequence"/>
</dbReference>
<evidence type="ECO:0000313" key="1">
    <source>
        <dbReference type="EMBL" id="KAJ7767116.1"/>
    </source>
</evidence>
<keyword evidence="2" id="KW-1185">Reference proteome</keyword>
<accession>A0AAD7JNK8</accession>
<comment type="caution">
    <text evidence="1">The sequence shown here is derived from an EMBL/GenBank/DDBJ whole genome shotgun (WGS) entry which is preliminary data.</text>
</comment>
<sequence>NIQLVQVAVQSQWGKAPTPALIWKSIRHKDLSRQVKTFLWKGIHGAHRTGKYWKHIPDCEDREFCQNCGVTELLEHILIECDSPGRGEVWSLVEKMWLKKQDYLPLPSVGGILGCALASFEDENRSKPSGLFGNSCNRLFRIMISESAYLIWKLRNERVIVRVGVPHTTTEIHNRWVRLMNDRLEVDCFLANKTPSAGRKLVSPMLVLQTWSRVLN</sequence>
<feature type="non-terminal residue" evidence="1">
    <location>
        <position position="216"/>
    </location>
</feature>
<gene>
    <name evidence="1" type="ORF">B0H16DRAFT_1308783</name>
</gene>